<gene>
    <name evidence="1" type="ORF">I79_004585</name>
</gene>
<evidence type="ECO:0000313" key="2">
    <source>
        <dbReference type="Proteomes" id="UP000001075"/>
    </source>
</evidence>
<dbReference type="EMBL" id="JH000120">
    <property type="protein sequence ID" value="EGV94817.1"/>
    <property type="molecule type" value="Genomic_DNA"/>
</dbReference>
<dbReference type="AlphaFoldDB" id="G3H2Y0"/>
<accession>G3H2Y0</accession>
<evidence type="ECO:0000313" key="1">
    <source>
        <dbReference type="EMBL" id="EGV94817.1"/>
    </source>
</evidence>
<reference evidence="2" key="1">
    <citation type="journal article" date="2011" name="Nat. Biotechnol.">
        <title>The genomic sequence of the Chinese hamster ovary (CHO)-K1 cell line.</title>
        <authorList>
            <person name="Xu X."/>
            <person name="Nagarajan H."/>
            <person name="Lewis N.E."/>
            <person name="Pan S."/>
            <person name="Cai Z."/>
            <person name="Liu X."/>
            <person name="Chen W."/>
            <person name="Xie M."/>
            <person name="Wang W."/>
            <person name="Hammond S."/>
            <person name="Andersen M.R."/>
            <person name="Neff N."/>
            <person name="Passarelli B."/>
            <person name="Koh W."/>
            <person name="Fan H.C."/>
            <person name="Wang J."/>
            <person name="Gui Y."/>
            <person name="Lee K.H."/>
            <person name="Betenbaugh M.J."/>
            <person name="Quake S.R."/>
            <person name="Famili I."/>
            <person name="Palsson B.O."/>
            <person name="Wang J."/>
        </authorList>
    </citation>
    <scope>NUCLEOTIDE SEQUENCE [LARGE SCALE GENOMIC DNA]</scope>
    <source>
        <strain evidence="2">CHO K1 cell line</strain>
    </source>
</reference>
<dbReference type="InParanoid" id="G3H2Y0"/>
<dbReference type="Proteomes" id="UP000001075">
    <property type="component" value="Unassembled WGS sequence"/>
</dbReference>
<proteinExistence type="predicted"/>
<organism evidence="1 2">
    <name type="scientific">Cricetulus griseus</name>
    <name type="common">Chinese hamster</name>
    <name type="synonym">Cricetulus barabensis griseus</name>
    <dbReference type="NCBI Taxonomy" id="10029"/>
    <lineage>
        <taxon>Eukaryota</taxon>
        <taxon>Metazoa</taxon>
        <taxon>Chordata</taxon>
        <taxon>Craniata</taxon>
        <taxon>Vertebrata</taxon>
        <taxon>Euteleostomi</taxon>
        <taxon>Mammalia</taxon>
        <taxon>Eutheria</taxon>
        <taxon>Euarchontoglires</taxon>
        <taxon>Glires</taxon>
        <taxon>Rodentia</taxon>
        <taxon>Myomorpha</taxon>
        <taxon>Muroidea</taxon>
        <taxon>Cricetidae</taxon>
        <taxon>Cricetinae</taxon>
        <taxon>Cricetulus</taxon>
    </lineage>
</organism>
<protein>
    <submittedName>
        <fullName evidence="1">Uncharacterized protein</fullName>
    </submittedName>
</protein>
<name>G3H2Y0_CRIGR</name>
<sequence length="58" mass="6505">MPLIVSALLINPYHGYNISMVVNLLENSLSFCFLAKIWAAQDMGQEEALELEASLKYT</sequence>